<dbReference type="SUPFAM" id="SSF81383">
    <property type="entry name" value="F-box domain"/>
    <property type="match status" value="1"/>
</dbReference>
<reference evidence="5" key="1">
    <citation type="journal article" date="2019" name="Nat. Commun.">
        <title>Genome-wide association mapping of date palm fruit traits.</title>
        <authorList>
            <person name="Hazzouri K.M."/>
            <person name="Gros-Balthazard M."/>
            <person name="Flowers J.M."/>
            <person name="Copetti D."/>
            <person name="Lemansour A."/>
            <person name="Lebrun M."/>
            <person name="Masmoudi K."/>
            <person name="Ferrand S."/>
            <person name="Dhar M.I."/>
            <person name="Fresquez Z.A."/>
            <person name="Rosas U."/>
            <person name="Zhang J."/>
            <person name="Talag J."/>
            <person name="Lee S."/>
            <person name="Kudrna D."/>
            <person name="Powell R.F."/>
            <person name="Leitch I.J."/>
            <person name="Krueger R.R."/>
            <person name="Wing R.A."/>
            <person name="Amiri K.M.A."/>
            <person name="Purugganan M.D."/>
        </authorList>
    </citation>
    <scope>NUCLEOTIDE SEQUENCE [LARGE SCALE GENOMIC DNA]</scope>
    <source>
        <strain evidence="5">cv. Khalas</strain>
    </source>
</reference>
<dbReference type="InterPro" id="IPR055302">
    <property type="entry name" value="F-box_dom-containing"/>
</dbReference>
<dbReference type="PANTHER" id="PTHR32141">
    <property type="match status" value="1"/>
</dbReference>
<dbReference type="OrthoDB" id="584579at2759"/>
<evidence type="ECO:0000313" key="5">
    <source>
        <dbReference type="Proteomes" id="UP000228380"/>
    </source>
</evidence>
<sequence length="476" mass="54127">MTANKIRATMGSRSASSSRRGGSSRGGSSRGLDLISLLPDCMLITILSFLPVKDAARTSILSSRWRHLWTLAPLHLDVSALHLEGSHPSRTRREDEAWRVRATNQILSVHRGPIPSGCLWGFFLDNPDIGRWVETLIRRGIRELALCCADMDRFYPVPLPLLDCRSLLALKLSHCHFPEPPLPCPTFLNLRELSFYFCVITDDIISNLLSCCRTLHSLVITGCMGLLSIRIRSPGLRSFTLNCSSVYGNEINDLIIEDAPNLERLMIHRSVAQDSQVTILNTPRLKLLGIMSTAIKMLRMCGTYFELMNVRTTPYESTRMVGSLRTVMHSLRNLAISVNFNDYRQVKIVPELLRCFPCLEILDVQVFGTGCHREDSAYWEQQGSLDCLHHLKKSTIKGFEGHRTDLAFAKFIITKARMLEVLTLLCRFNWTRKWRDTIRRHLGLKNRASFDAQVILKTTNSGTNEFSTWDPVIYEF</sequence>
<feature type="domain" description="F-box/LRR-repeat protein 15/At3g58940/PEG3-like LRR" evidence="4">
    <location>
        <begin position="130"/>
        <end position="364"/>
    </location>
</feature>
<dbReference type="InterPro" id="IPR001810">
    <property type="entry name" value="F-box_dom"/>
</dbReference>
<feature type="compositionally biased region" description="Low complexity" evidence="1">
    <location>
        <begin position="11"/>
        <end position="22"/>
    </location>
</feature>
<proteinExistence type="predicted"/>
<dbReference type="RefSeq" id="XP_008797501.2">
    <property type="nucleotide sequence ID" value="XM_008799279.4"/>
</dbReference>
<evidence type="ECO:0000259" key="3">
    <source>
        <dbReference type="Pfam" id="PF08387"/>
    </source>
</evidence>
<feature type="domain" description="FBD" evidence="3">
    <location>
        <begin position="388"/>
        <end position="424"/>
    </location>
</feature>
<dbReference type="Gene3D" id="1.20.1280.50">
    <property type="match status" value="1"/>
</dbReference>
<dbReference type="InterPro" id="IPR055411">
    <property type="entry name" value="LRR_FXL15/At3g58940/PEG3-like"/>
</dbReference>
<evidence type="ECO:0000313" key="6">
    <source>
        <dbReference type="RefSeq" id="XP_008797501.2"/>
    </source>
</evidence>
<dbReference type="Gene3D" id="3.80.10.10">
    <property type="entry name" value="Ribonuclease Inhibitor"/>
    <property type="match status" value="1"/>
</dbReference>
<dbReference type="InterPro" id="IPR006566">
    <property type="entry name" value="FBD"/>
</dbReference>
<dbReference type="SUPFAM" id="SSF52047">
    <property type="entry name" value="RNI-like"/>
    <property type="match status" value="1"/>
</dbReference>
<dbReference type="PANTHER" id="PTHR32141:SF136">
    <property type="entry name" value="OS07G0287000 PROTEIN"/>
    <property type="match status" value="1"/>
</dbReference>
<dbReference type="AlphaFoldDB" id="A0A8B7CEX4"/>
<dbReference type="InterPro" id="IPR053781">
    <property type="entry name" value="F-box_AtFBL13-like"/>
</dbReference>
<dbReference type="CDD" id="cd22160">
    <property type="entry name" value="F-box_AtFBL13-like"/>
    <property type="match status" value="1"/>
</dbReference>
<organism evidence="5 6">
    <name type="scientific">Phoenix dactylifera</name>
    <name type="common">Date palm</name>
    <dbReference type="NCBI Taxonomy" id="42345"/>
    <lineage>
        <taxon>Eukaryota</taxon>
        <taxon>Viridiplantae</taxon>
        <taxon>Streptophyta</taxon>
        <taxon>Embryophyta</taxon>
        <taxon>Tracheophyta</taxon>
        <taxon>Spermatophyta</taxon>
        <taxon>Magnoliopsida</taxon>
        <taxon>Liliopsida</taxon>
        <taxon>Arecaceae</taxon>
        <taxon>Coryphoideae</taxon>
        <taxon>Phoeniceae</taxon>
        <taxon>Phoenix</taxon>
    </lineage>
</organism>
<reference evidence="6" key="2">
    <citation type="submission" date="2025-08" db="UniProtKB">
        <authorList>
            <consortium name="RefSeq"/>
        </authorList>
    </citation>
    <scope>IDENTIFICATION</scope>
    <source>
        <tissue evidence="6">Young leaves</tissue>
    </source>
</reference>
<dbReference type="InterPro" id="IPR036047">
    <property type="entry name" value="F-box-like_dom_sf"/>
</dbReference>
<evidence type="ECO:0000259" key="2">
    <source>
        <dbReference type="Pfam" id="PF00646"/>
    </source>
</evidence>
<evidence type="ECO:0000256" key="1">
    <source>
        <dbReference type="SAM" id="MobiDB-lite"/>
    </source>
</evidence>
<accession>A0A8B7CEX4</accession>
<dbReference type="Proteomes" id="UP000228380">
    <property type="component" value="Chromosome 4"/>
</dbReference>
<dbReference type="GeneID" id="103712691"/>
<dbReference type="KEGG" id="pda:103712691"/>
<protein>
    <submittedName>
        <fullName evidence="6">F-box/FBD/LRR-repeat protein At1g13570-like</fullName>
    </submittedName>
</protein>
<dbReference type="Pfam" id="PF00646">
    <property type="entry name" value="F-box"/>
    <property type="match status" value="1"/>
</dbReference>
<dbReference type="InterPro" id="IPR032675">
    <property type="entry name" value="LRR_dom_sf"/>
</dbReference>
<dbReference type="Pfam" id="PF24758">
    <property type="entry name" value="LRR_At5g56370"/>
    <property type="match status" value="1"/>
</dbReference>
<dbReference type="Pfam" id="PF08387">
    <property type="entry name" value="FBD"/>
    <property type="match status" value="1"/>
</dbReference>
<keyword evidence="5" id="KW-1185">Reference proteome</keyword>
<feature type="region of interest" description="Disordered" evidence="1">
    <location>
        <begin position="1"/>
        <end position="28"/>
    </location>
</feature>
<gene>
    <name evidence="6" type="primary">LOC103712691</name>
</gene>
<name>A0A8B7CEX4_PHODC</name>
<feature type="domain" description="F-box" evidence="2">
    <location>
        <begin position="35"/>
        <end position="74"/>
    </location>
</feature>
<evidence type="ECO:0000259" key="4">
    <source>
        <dbReference type="Pfam" id="PF24758"/>
    </source>
</evidence>